<feature type="coiled-coil region" evidence="1">
    <location>
        <begin position="386"/>
        <end position="413"/>
    </location>
</feature>
<dbReference type="EMBL" id="JAGPYM010000070">
    <property type="protein sequence ID" value="KAH6869542.1"/>
    <property type="molecule type" value="Genomic_DNA"/>
</dbReference>
<comment type="caution">
    <text evidence="4">The sequence shown here is derived from an EMBL/GenBank/DDBJ whole genome shotgun (WGS) entry which is preliminary data.</text>
</comment>
<feature type="region of interest" description="Disordered" evidence="2">
    <location>
        <begin position="470"/>
        <end position="493"/>
    </location>
</feature>
<name>A0A9P8VPK6_9HYPO</name>
<evidence type="ECO:0000313" key="4">
    <source>
        <dbReference type="EMBL" id="KAH6869542.1"/>
    </source>
</evidence>
<dbReference type="PANTHER" id="PTHR33840:SF16">
    <property type="entry name" value="DUF2235 DOMAIN-CONTAINING PROTEIN"/>
    <property type="match status" value="1"/>
</dbReference>
<evidence type="ECO:0000256" key="1">
    <source>
        <dbReference type="SAM" id="Coils"/>
    </source>
</evidence>
<reference evidence="4 5" key="1">
    <citation type="journal article" date="2021" name="Nat. Commun.">
        <title>Genetic determinants of endophytism in the Arabidopsis root mycobiome.</title>
        <authorList>
            <person name="Mesny F."/>
            <person name="Miyauchi S."/>
            <person name="Thiergart T."/>
            <person name="Pickel B."/>
            <person name="Atanasova L."/>
            <person name="Karlsson M."/>
            <person name="Huettel B."/>
            <person name="Barry K.W."/>
            <person name="Haridas S."/>
            <person name="Chen C."/>
            <person name="Bauer D."/>
            <person name="Andreopoulos W."/>
            <person name="Pangilinan J."/>
            <person name="LaButti K."/>
            <person name="Riley R."/>
            <person name="Lipzen A."/>
            <person name="Clum A."/>
            <person name="Drula E."/>
            <person name="Henrissat B."/>
            <person name="Kohler A."/>
            <person name="Grigoriev I.V."/>
            <person name="Martin F.M."/>
            <person name="Hacquard S."/>
        </authorList>
    </citation>
    <scope>NUCLEOTIDE SEQUENCE [LARGE SCALE GENOMIC DNA]</scope>
    <source>
        <strain evidence="4 5">MPI-CAGE-CH-0241</strain>
    </source>
</reference>
<evidence type="ECO:0000256" key="2">
    <source>
        <dbReference type="SAM" id="MobiDB-lite"/>
    </source>
</evidence>
<dbReference type="Proteomes" id="UP000777438">
    <property type="component" value="Unassembled WGS sequence"/>
</dbReference>
<dbReference type="PANTHER" id="PTHR33840">
    <property type="match status" value="1"/>
</dbReference>
<accession>A0A9P8VPK6</accession>
<feature type="compositionally biased region" description="Basic and acidic residues" evidence="2">
    <location>
        <begin position="479"/>
        <end position="493"/>
    </location>
</feature>
<keyword evidence="5" id="KW-1185">Reference proteome</keyword>
<feature type="compositionally biased region" description="Acidic residues" evidence="2">
    <location>
        <begin position="596"/>
        <end position="610"/>
    </location>
</feature>
<dbReference type="Pfam" id="PF09994">
    <property type="entry name" value="T6SS_Tle1-like_cat"/>
    <property type="match status" value="1"/>
</dbReference>
<feature type="domain" description="T6SS Phospholipase effector Tle1-like catalytic" evidence="3">
    <location>
        <begin position="10"/>
        <end position="370"/>
    </location>
</feature>
<protein>
    <recommendedName>
        <fullName evidence="3">T6SS Phospholipase effector Tle1-like catalytic domain-containing protein</fullName>
    </recommendedName>
</protein>
<evidence type="ECO:0000313" key="5">
    <source>
        <dbReference type="Proteomes" id="UP000777438"/>
    </source>
</evidence>
<keyword evidence="1" id="KW-0175">Coiled coil</keyword>
<sequence length="610" mass="69812">MTDVPKPAPKRIIICCDGTWQSAVSGERNSPSNVTRLARCLNHVAVEKDKTWQQIVWYDSGVGTASNWLVNKMEGAVGSGIEGNIVEAYNFVVLNYNPGDQILCFGFSRGAFTARAIAGLILDIGVCEARKLHEFYGIWELYKKNNTGERFHGSDAWFDYLDGTPADDKDQPDDLGYKNTNFVWKKRPQGDWAVTAESREIELVGVFDTVGALGLPELHGIRLGWGPDAHGFHNVKLNPNIKHAFQALGLDEHREHFSPMLWYLPDKEETTSEELEAQQKRIDDTLAAWYPKAYDKKIPLKERQDLKKAYNEARQKLYRMQEQCKIPSELLQVWFPGVHINIGGGSSAWLENKGDLEEMANITFAWMLDQISPYVSINENTVWQETRARQEHIEELNEQLRKYKEREDKDNEEAAKSWSRWATRALGSAASTVMQPLIKTNKPNTDRHDFGWGTGTIIDSFGLMSRLNGSKPRTPGNYKNDHKYPTPGETKEEVHPTVGYRYKMLKRLPEKLHYRPAGIRKGEYKRKKNESGRWEYVLGKMTLPEYKMKPSHPNGPPTFERNNLSLGSLALEKTCPYVQSLDEANGYPHDWHPEEHDVEQDVEDDEEKEI</sequence>
<evidence type="ECO:0000259" key="3">
    <source>
        <dbReference type="Pfam" id="PF09994"/>
    </source>
</evidence>
<organism evidence="4 5">
    <name type="scientific">Thelonectria olida</name>
    <dbReference type="NCBI Taxonomy" id="1576542"/>
    <lineage>
        <taxon>Eukaryota</taxon>
        <taxon>Fungi</taxon>
        <taxon>Dikarya</taxon>
        <taxon>Ascomycota</taxon>
        <taxon>Pezizomycotina</taxon>
        <taxon>Sordariomycetes</taxon>
        <taxon>Hypocreomycetidae</taxon>
        <taxon>Hypocreales</taxon>
        <taxon>Nectriaceae</taxon>
        <taxon>Thelonectria</taxon>
    </lineage>
</organism>
<dbReference type="AlphaFoldDB" id="A0A9P8VPK6"/>
<proteinExistence type="predicted"/>
<dbReference type="OrthoDB" id="3057168at2759"/>
<gene>
    <name evidence="4" type="ORF">B0T10DRAFT_553708</name>
</gene>
<feature type="region of interest" description="Disordered" evidence="2">
    <location>
        <begin position="582"/>
        <end position="610"/>
    </location>
</feature>
<dbReference type="InterPro" id="IPR018712">
    <property type="entry name" value="Tle1-like_cat"/>
</dbReference>